<dbReference type="AlphaFoldDB" id="A0A4Y2NGY2"/>
<proteinExistence type="predicted"/>
<dbReference type="Proteomes" id="UP000499080">
    <property type="component" value="Unassembled WGS sequence"/>
</dbReference>
<comment type="caution">
    <text evidence="1">The sequence shown here is derived from an EMBL/GenBank/DDBJ whole genome shotgun (WGS) entry which is preliminary data.</text>
</comment>
<organism evidence="1 2">
    <name type="scientific">Araneus ventricosus</name>
    <name type="common">Orbweaver spider</name>
    <name type="synonym">Epeira ventricosa</name>
    <dbReference type="NCBI Taxonomy" id="182803"/>
    <lineage>
        <taxon>Eukaryota</taxon>
        <taxon>Metazoa</taxon>
        <taxon>Ecdysozoa</taxon>
        <taxon>Arthropoda</taxon>
        <taxon>Chelicerata</taxon>
        <taxon>Arachnida</taxon>
        <taxon>Araneae</taxon>
        <taxon>Araneomorphae</taxon>
        <taxon>Entelegynae</taxon>
        <taxon>Araneoidea</taxon>
        <taxon>Araneidae</taxon>
        <taxon>Araneus</taxon>
    </lineage>
</organism>
<dbReference type="EMBL" id="BGPR01009072">
    <property type="protein sequence ID" value="GBN37820.1"/>
    <property type="molecule type" value="Genomic_DNA"/>
</dbReference>
<evidence type="ECO:0000313" key="1">
    <source>
        <dbReference type="EMBL" id="GBN37820.1"/>
    </source>
</evidence>
<accession>A0A4Y2NGY2</accession>
<protein>
    <submittedName>
        <fullName evidence="1">Uncharacterized protein</fullName>
    </submittedName>
</protein>
<keyword evidence="2" id="KW-1185">Reference proteome</keyword>
<sequence>MGPLLCGAIAKSSYGCKSRSPFCLELLQNLRMDVNRSLLFGAIAKSLDKSRFPLCGAIAKKSCMDEAGPTFLFGATKIFRMDAKRSPFLFGAIAKNLRMDARAGPF</sequence>
<reference evidence="1 2" key="1">
    <citation type="journal article" date="2019" name="Sci. Rep.">
        <title>Orb-weaving spider Araneus ventricosus genome elucidates the spidroin gene catalogue.</title>
        <authorList>
            <person name="Kono N."/>
            <person name="Nakamura H."/>
            <person name="Ohtoshi R."/>
            <person name="Moran D.A.P."/>
            <person name="Shinohara A."/>
            <person name="Yoshida Y."/>
            <person name="Fujiwara M."/>
            <person name="Mori M."/>
            <person name="Tomita M."/>
            <person name="Arakawa K."/>
        </authorList>
    </citation>
    <scope>NUCLEOTIDE SEQUENCE [LARGE SCALE GENOMIC DNA]</scope>
</reference>
<name>A0A4Y2NGY2_ARAVE</name>
<evidence type="ECO:0000313" key="2">
    <source>
        <dbReference type="Proteomes" id="UP000499080"/>
    </source>
</evidence>
<gene>
    <name evidence="1" type="ORF">AVEN_146431_1</name>
</gene>